<comment type="similarity">
    <text evidence="2 10">Belongs to the class-I aminoacyl-tRNA synthetase family.</text>
</comment>
<keyword evidence="3 10" id="KW-0963">Cytoplasm</keyword>
<protein>
    <recommendedName>
        <fullName evidence="10">Lysine--tRNA ligase</fullName>
        <ecNumber evidence="10">6.1.1.6</ecNumber>
    </recommendedName>
    <alternativeName>
        <fullName evidence="10">Lysyl-tRNA synthetase</fullName>
        <shortName evidence="10">LysRS</shortName>
    </alternativeName>
</protein>
<dbReference type="GO" id="GO:0005737">
    <property type="term" value="C:cytoplasm"/>
    <property type="evidence" value="ECO:0007669"/>
    <property type="project" value="UniProtKB-SubCell"/>
</dbReference>
<dbReference type="InterPro" id="IPR001412">
    <property type="entry name" value="aa-tRNA-synth_I_CS"/>
</dbReference>
<dbReference type="PANTHER" id="PTHR37940">
    <property type="entry name" value="LYSINE--TRNA LIGASE"/>
    <property type="match status" value="1"/>
</dbReference>
<dbReference type="SUPFAM" id="SSF48163">
    <property type="entry name" value="An anticodon-binding domain of class I aminoacyl-tRNA synthetases"/>
    <property type="match status" value="1"/>
</dbReference>
<dbReference type="KEGG" id="cmic:caldi_27110"/>
<keyword evidence="8 10" id="KW-0030">Aminoacyl-tRNA synthetase</keyword>
<dbReference type="EC" id="6.1.1.6" evidence="10"/>
<dbReference type="Proteomes" id="UP001163687">
    <property type="component" value="Chromosome"/>
</dbReference>
<feature type="binding site" evidence="10">
    <location>
        <position position="286"/>
    </location>
    <ligand>
        <name>ATP</name>
        <dbReference type="ChEBI" id="CHEBI:30616"/>
    </ligand>
</feature>
<dbReference type="Pfam" id="PF01921">
    <property type="entry name" value="tRNA-synt_1f"/>
    <property type="match status" value="1"/>
</dbReference>
<dbReference type="SUPFAM" id="SSF52374">
    <property type="entry name" value="Nucleotidylyl transferase"/>
    <property type="match status" value="1"/>
</dbReference>
<dbReference type="InterPro" id="IPR014729">
    <property type="entry name" value="Rossmann-like_a/b/a_fold"/>
</dbReference>
<dbReference type="Gene3D" id="1.10.10.350">
    <property type="match status" value="1"/>
</dbReference>
<keyword evidence="5 10" id="KW-0547">Nucleotide-binding</keyword>
<dbReference type="HAMAP" id="MF_00177">
    <property type="entry name" value="Lys_tRNA_synth_class1"/>
    <property type="match status" value="1"/>
</dbReference>
<evidence type="ECO:0000256" key="9">
    <source>
        <dbReference type="ARBA" id="ARBA00048573"/>
    </source>
</evidence>
<dbReference type="InterPro" id="IPR008925">
    <property type="entry name" value="aa_tRNA-synth_I_cd-bd_sf"/>
</dbReference>
<evidence type="ECO:0000256" key="2">
    <source>
        <dbReference type="ARBA" id="ARBA00005594"/>
    </source>
</evidence>
<feature type="short sequence motif" description="'KMSKS' region" evidence="10">
    <location>
        <begin position="283"/>
        <end position="287"/>
    </location>
</feature>
<keyword evidence="6 10" id="KW-0067">ATP-binding</keyword>
<dbReference type="Gene3D" id="3.40.50.620">
    <property type="entry name" value="HUPs"/>
    <property type="match status" value="2"/>
</dbReference>
<comment type="catalytic activity">
    <reaction evidence="9 10">
        <text>tRNA(Lys) + L-lysine + ATP = L-lysyl-tRNA(Lys) + AMP + diphosphate</text>
        <dbReference type="Rhea" id="RHEA:20792"/>
        <dbReference type="Rhea" id="RHEA-COMP:9696"/>
        <dbReference type="Rhea" id="RHEA-COMP:9697"/>
        <dbReference type="ChEBI" id="CHEBI:30616"/>
        <dbReference type="ChEBI" id="CHEBI:32551"/>
        <dbReference type="ChEBI" id="CHEBI:33019"/>
        <dbReference type="ChEBI" id="CHEBI:78442"/>
        <dbReference type="ChEBI" id="CHEBI:78529"/>
        <dbReference type="ChEBI" id="CHEBI:456215"/>
        <dbReference type="EC" id="6.1.1.6"/>
    </reaction>
</comment>
<evidence type="ECO:0000256" key="6">
    <source>
        <dbReference type="ARBA" id="ARBA00022840"/>
    </source>
</evidence>
<gene>
    <name evidence="10 11" type="primary">lysS</name>
    <name evidence="11" type="ORF">caldi_27110</name>
</gene>
<evidence type="ECO:0000256" key="8">
    <source>
        <dbReference type="ARBA" id="ARBA00023146"/>
    </source>
</evidence>
<dbReference type="PROSITE" id="PS00178">
    <property type="entry name" value="AA_TRNA_LIGASE_I"/>
    <property type="match status" value="1"/>
</dbReference>
<comment type="subcellular location">
    <subcellularLocation>
        <location evidence="1 10">Cytoplasm</location>
    </subcellularLocation>
</comment>
<evidence type="ECO:0000256" key="4">
    <source>
        <dbReference type="ARBA" id="ARBA00022598"/>
    </source>
</evidence>
<dbReference type="InterPro" id="IPR020751">
    <property type="entry name" value="aa-tRNA-synth_I_codon-bd_sub2"/>
</dbReference>
<evidence type="ECO:0000313" key="12">
    <source>
        <dbReference type="Proteomes" id="UP001163687"/>
    </source>
</evidence>
<dbReference type="NCBIfam" id="TIGR00467">
    <property type="entry name" value="lysS_arch"/>
    <property type="match status" value="1"/>
</dbReference>
<dbReference type="InterPro" id="IPR002904">
    <property type="entry name" value="Lys-tRNA-ligase"/>
</dbReference>
<sequence>MATLWPEREAARIVERWPDEARPVLETGFGPSGHPHMGTVGEVVRTHYVAMALRDLGKDPEIVVFSDDMDGLRKIPKNIDAPWLEEHLGKPVSSIPDPYGCCASYSAHMNRELAEMLARTGIPHRLVSSASMYQGGHFDDVIRRLFRHGQAILDLMLPTLREENREGWFFWQPRCENCGRVNTTVVREWDPETTRVRYTCTGAFRGVRGCGYAGEQDALGGKGKLGWKIDWAARWLYFPVRYEMYGKDLIDSARISSEIVRLAGGEPPVQMFYEMFLTEEGRKISKSVGEGISLENFHRWGTQDAVNLLMFKNPREQKRLGPETVVRYMDEVLTLPKEDPQYRYIYYHGDRPDLGGLRFSDLLGLVNAIGVTDPDLLRPYLERSFGHKQVGEHWGYVRELLEKAVAYHEDFVLPTRRVPDLTPEQWAVVDDFLALLDREESADGIQGGVFQIARDRGLPARDVFRILYGVLLGSDSGPRVGGFVTLIGKDRVRELIAQARDQARPGR</sequence>
<keyword evidence="12" id="KW-1185">Reference proteome</keyword>
<dbReference type="PANTHER" id="PTHR37940:SF1">
    <property type="entry name" value="LYSINE--TRNA LIGASE"/>
    <property type="match status" value="1"/>
</dbReference>
<dbReference type="AlphaFoldDB" id="A0AA35G6N6"/>
<dbReference type="GO" id="GO:0004824">
    <property type="term" value="F:lysine-tRNA ligase activity"/>
    <property type="evidence" value="ECO:0007669"/>
    <property type="project" value="UniProtKB-UniRule"/>
</dbReference>
<dbReference type="GO" id="GO:0000049">
    <property type="term" value="F:tRNA binding"/>
    <property type="evidence" value="ECO:0007669"/>
    <property type="project" value="InterPro"/>
</dbReference>
<accession>A0AA35G6N6</accession>
<evidence type="ECO:0000313" key="11">
    <source>
        <dbReference type="EMBL" id="BDG61621.1"/>
    </source>
</evidence>
<keyword evidence="7 10" id="KW-0648">Protein biosynthesis</keyword>
<dbReference type="GO" id="GO:0005524">
    <property type="term" value="F:ATP binding"/>
    <property type="evidence" value="ECO:0007669"/>
    <property type="project" value="UniProtKB-UniRule"/>
</dbReference>
<evidence type="ECO:0000256" key="10">
    <source>
        <dbReference type="HAMAP-Rule" id="MF_00177"/>
    </source>
</evidence>
<evidence type="ECO:0000256" key="7">
    <source>
        <dbReference type="ARBA" id="ARBA00022917"/>
    </source>
</evidence>
<dbReference type="GO" id="GO:0006430">
    <property type="term" value="P:lysyl-tRNA aminoacylation"/>
    <property type="evidence" value="ECO:0007669"/>
    <property type="project" value="UniProtKB-UniRule"/>
</dbReference>
<dbReference type="RefSeq" id="WP_264842256.1">
    <property type="nucleotide sequence ID" value="NZ_AP025628.1"/>
</dbReference>
<evidence type="ECO:0000256" key="3">
    <source>
        <dbReference type="ARBA" id="ARBA00022490"/>
    </source>
</evidence>
<reference evidence="11" key="1">
    <citation type="submission" date="2022-03" db="EMBL/GenBank/DDBJ databases">
        <title>Complete genome sequence of Caldinitratiruptor microaerophilus.</title>
        <authorList>
            <person name="Mukaiyama R."/>
            <person name="Nishiyama T."/>
            <person name="Ueda K."/>
        </authorList>
    </citation>
    <scope>NUCLEOTIDE SEQUENCE</scope>
    <source>
        <strain evidence="11">JCM 16183</strain>
    </source>
</reference>
<dbReference type="EMBL" id="AP025628">
    <property type="protein sequence ID" value="BDG61621.1"/>
    <property type="molecule type" value="Genomic_DNA"/>
</dbReference>
<keyword evidence="4 10" id="KW-0436">Ligase</keyword>
<evidence type="ECO:0000256" key="5">
    <source>
        <dbReference type="ARBA" id="ARBA00022741"/>
    </source>
</evidence>
<proteinExistence type="inferred from homology"/>
<feature type="short sequence motif" description="'HIGH' region" evidence="10">
    <location>
        <begin position="31"/>
        <end position="39"/>
    </location>
</feature>
<organism evidence="11 12">
    <name type="scientific">Caldinitratiruptor microaerophilus</name>
    <dbReference type="NCBI Taxonomy" id="671077"/>
    <lineage>
        <taxon>Bacteria</taxon>
        <taxon>Bacillati</taxon>
        <taxon>Bacillota</taxon>
        <taxon>Clostridia</taxon>
        <taxon>Eubacteriales</taxon>
        <taxon>Symbiobacteriaceae</taxon>
        <taxon>Caldinitratiruptor</taxon>
    </lineage>
</organism>
<evidence type="ECO:0000256" key="1">
    <source>
        <dbReference type="ARBA" id="ARBA00004496"/>
    </source>
</evidence>
<name>A0AA35G6N6_9FIRM</name>